<name>A0ABT9AQW0_9GAMM</name>
<dbReference type="EMBL" id="JAUQTG010000003">
    <property type="protein sequence ID" value="MDO7856386.1"/>
    <property type="molecule type" value="Genomic_DNA"/>
</dbReference>
<dbReference type="InterPro" id="IPR006949">
    <property type="entry name" value="Barrel_Baseplate_J-like"/>
</dbReference>
<reference evidence="2" key="2">
    <citation type="journal article" date="2024" name="Int. J. Antimicrob. Agents">
        <title>Identification of a novel Providencia species showing multi-drug-resistant in three patients with hospital-acquired infection.</title>
        <authorList>
            <person name="Yang W."/>
            <person name="Chen J."/>
            <person name="Yang F."/>
            <person name="Ji P."/>
            <person name="Shen S."/>
            <person name="Yin D."/>
            <person name="Hu F."/>
        </authorList>
    </citation>
    <scope>NUCLEOTIDE SEQUENCE</scope>
    <source>
        <strain evidence="2">CRE-138-0111</strain>
    </source>
</reference>
<sequence>MADYQYITSQGVIVPDTSTLRDEVENEFKNLFGQQLDVSPETPQGALITMEVENRDAIARNNAELANQINPDLAGGIFLDAIWALMGGQRFDATHSFLTQVKFTGTADTLIPKGSQAATLSGDLFETTNTLIIGKDGTITGDMRAIKTGAIECGIGQLNKVASSVLGWETVYNPSNAILGRNAESDLQARRRRKQTLAKNTVSVGEAITSALYELEGVRSLAYRENHTSQPMVFEGITLVPHSIYVCVEGGDKDAIARSLLRTKTLGASFNGNEEVNVLDTISGQTYPVKFDRAKEIVLFCRVTVKKATVDAQTIIPAAVESWANGDIDGEGALVVGRDVSPFEISAGINAVEPRLFITHVELSTDGKAWSSNNYKINMNEVARIKRSAVQVVMVWRKSNRLISIQIYCAPFFGSMKMLKILRY</sequence>
<protein>
    <submittedName>
        <fullName evidence="2">Baseplate J/gp47 family protein</fullName>
    </submittedName>
</protein>
<gene>
    <name evidence="2" type="ORF">Q5E86_08440</name>
</gene>
<evidence type="ECO:0000313" key="3">
    <source>
        <dbReference type="Proteomes" id="UP001176478"/>
    </source>
</evidence>
<keyword evidence="3" id="KW-1185">Reference proteome</keyword>
<evidence type="ECO:0000313" key="2">
    <source>
        <dbReference type="EMBL" id="MDO7856386.1"/>
    </source>
</evidence>
<reference evidence="2" key="1">
    <citation type="submission" date="2023-07" db="EMBL/GenBank/DDBJ databases">
        <authorList>
            <person name="Yang W."/>
            <person name="Chen J."/>
            <person name="Ji P."/>
            <person name="Hu F."/>
        </authorList>
    </citation>
    <scope>NUCLEOTIDE SEQUENCE</scope>
    <source>
        <strain evidence="2">CRE-138-0111</strain>
    </source>
</reference>
<feature type="domain" description="Baseplate protein J-like barrel" evidence="1">
    <location>
        <begin position="100"/>
        <end position="178"/>
    </location>
</feature>
<comment type="caution">
    <text evidence="2">The sequence shown here is derived from an EMBL/GenBank/DDBJ whole genome shotgun (WGS) entry which is preliminary data.</text>
</comment>
<dbReference type="Proteomes" id="UP001176478">
    <property type="component" value="Unassembled WGS sequence"/>
</dbReference>
<proteinExistence type="predicted"/>
<accession>A0ABT9AQW0</accession>
<organism evidence="2 3">
    <name type="scientific">Providencia huashanensis</name>
    <dbReference type="NCBI Taxonomy" id="3037798"/>
    <lineage>
        <taxon>Bacteria</taxon>
        <taxon>Pseudomonadati</taxon>
        <taxon>Pseudomonadota</taxon>
        <taxon>Gammaproteobacteria</taxon>
        <taxon>Enterobacterales</taxon>
        <taxon>Morganellaceae</taxon>
        <taxon>Providencia</taxon>
    </lineage>
</organism>
<dbReference type="Pfam" id="PF04865">
    <property type="entry name" value="Baseplate_J"/>
    <property type="match status" value="1"/>
</dbReference>
<evidence type="ECO:0000259" key="1">
    <source>
        <dbReference type="Pfam" id="PF04865"/>
    </source>
</evidence>